<feature type="transmembrane region" description="Helical" evidence="1">
    <location>
        <begin position="36"/>
        <end position="56"/>
    </location>
</feature>
<feature type="transmembrane region" description="Helical" evidence="1">
    <location>
        <begin position="211"/>
        <end position="232"/>
    </location>
</feature>
<evidence type="ECO:0000313" key="2">
    <source>
        <dbReference type="EMBL" id="QFJ53976.1"/>
    </source>
</evidence>
<evidence type="ECO:0000313" key="3">
    <source>
        <dbReference type="Proteomes" id="UP000327030"/>
    </source>
</evidence>
<feature type="transmembrane region" description="Helical" evidence="1">
    <location>
        <begin position="272"/>
        <end position="291"/>
    </location>
</feature>
<dbReference type="KEGG" id="pxv:FXF36_03365"/>
<evidence type="ECO:0000256" key="1">
    <source>
        <dbReference type="SAM" id="Phobius"/>
    </source>
</evidence>
<dbReference type="Proteomes" id="UP000327030">
    <property type="component" value="Chromosome 1"/>
</dbReference>
<keyword evidence="1" id="KW-0472">Membrane</keyword>
<feature type="transmembrane region" description="Helical" evidence="1">
    <location>
        <begin position="343"/>
        <end position="364"/>
    </location>
</feature>
<reference evidence="3" key="1">
    <citation type="submission" date="2019-08" db="EMBL/GenBank/DDBJ databases">
        <title>Complete Genome Sequence of the Polysaccharide-Degrading Rumen Bacterium Pseudobutyrivibrio xylanivorans MA3014.</title>
        <authorList>
            <person name="Palevich N."/>
            <person name="Maclean P.H."/>
            <person name="Kelly W.J."/>
            <person name="Leahy S.C."/>
            <person name="Rakonjac J."/>
            <person name="Attwood G.T."/>
        </authorList>
    </citation>
    <scope>NUCLEOTIDE SEQUENCE [LARGE SCALE GENOMIC DNA]</scope>
    <source>
        <strain evidence="3">MA3014</strain>
    </source>
</reference>
<proteinExistence type="predicted"/>
<feature type="transmembrane region" description="Helical" evidence="1">
    <location>
        <begin position="120"/>
        <end position="140"/>
    </location>
</feature>
<feature type="transmembrane region" description="Helical" evidence="1">
    <location>
        <begin position="76"/>
        <end position="92"/>
    </location>
</feature>
<dbReference type="RefSeq" id="WP_151622473.1">
    <property type="nucleotide sequence ID" value="NZ_CP043028.1"/>
</dbReference>
<dbReference type="InterPro" id="IPR045723">
    <property type="entry name" value="DUF6077"/>
</dbReference>
<gene>
    <name evidence="2" type="ORF">FXF36_03365</name>
</gene>
<organism evidence="2 3">
    <name type="scientific">Pseudobutyrivibrio xylanivorans</name>
    <dbReference type="NCBI Taxonomy" id="185007"/>
    <lineage>
        <taxon>Bacteria</taxon>
        <taxon>Bacillati</taxon>
        <taxon>Bacillota</taxon>
        <taxon>Clostridia</taxon>
        <taxon>Lachnospirales</taxon>
        <taxon>Lachnospiraceae</taxon>
        <taxon>Pseudobutyrivibrio</taxon>
    </lineage>
</organism>
<dbReference type="AlphaFoldDB" id="A0A5P6VMT4"/>
<feature type="transmembrane region" description="Helical" evidence="1">
    <location>
        <begin position="298"/>
        <end position="331"/>
    </location>
</feature>
<sequence length="383" mass="44109">MIIIRAIALLLFFTVVPFAVGRLITYRAKSNLISEYLVGFFGNLGIFYILFAFYNWAQIWKTYTDPVIGAFTKLCRMYLIVIAVLIVLWAWLDRATIRKSVNILKTELERYISSVKKDKFVFIYSIVFAVLFAAQLYFALGYEVNEWSYDDYDYVVSSKDTVSSDTLTYINFIDGTMPNIAEKRAATAWVTYIAFLSKVSGFEVTTVSHTILPVLLLMVAYLNFYYIVGVLFDELDNRLIAMILISMAYIFGLYSHYSATFRLLGALWQGKAVLTTIAVPFLVVYLIEIYAKRVETRYMLTIAAVSLGACSLTLLSAFFIAISSLIVWVIMCVYHRRIYGIRYLLASLVGPAFLGVFYAMLWMLQQDMKNNEYKYFEFRKYGK</sequence>
<accession>A0A5P6VMT4</accession>
<protein>
    <submittedName>
        <fullName evidence="2">Uncharacterized protein</fullName>
    </submittedName>
</protein>
<keyword evidence="1" id="KW-0812">Transmembrane</keyword>
<name>A0A5P6VMT4_PSEXY</name>
<dbReference type="EMBL" id="CP043028">
    <property type="protein sequence ID" value="QFJ53976.1"/>
    <property type="molecule type" value="Genomic_DNA"/>
</dbReference>
<feature type="transmembrane region" description="Helical" evidence="1">
    <location>
        <begin position="6"/>
        <end position="24"/>
    </location>
</feature>
<feature type="transmembrane region" description="Helical" evidence="1">
    <location>
        <begin position="239"/>
        <end position="257"/>
    </location>
</feature>
<keyword evidence="1" id="KW-1133">Transmembrane helix</keyword>
<dbReference type="Pfam" id="PF19554">
    <property type="entry name" value="DUF6077"/>
    <property type="match status" value="1"/>
</dbReference>
<dbReference type="OrthoDB" id="2023539at2"/>